<dbReference type="InterPro" id="IPR027417">
    <property type="entry name" value="P-loop_NTPase"/>
</dbReference>
<evidence type="ECO:0000313" key="2">
    <source>
        <dbReference type="EMBL" id="OGW98959.1"/>
    </source>
</evidence>
<dbReference type="PANTHER" id="PTHR13696">
    <property type="entry name" value="P-LOOP CONTAINING NUCLEOSIDE TRIPHOSPHATE HYDROLASE"/>
    <property type="match status" value="1"/>
</dbReference>
<dbReference type="SUPFAM" id="SSF52540">
    <property type="entry name" value="P-loop containing nucleoside triphosphate hydrolases"/>
    <property type="match status" value="1"/>
</dbReference>
<dbReference type="Pfam" id="PF13614">
    <property type="entry name" value="AAA_31"/>
    <property type="match status" value="1"/>
</dbReference>
<dbReference type="FunFam" id="3.40.50.300:FF:000285">
    <property type="entry name" value="Sporulation initiation inhibitor Soj"/>
    <property type="match status" value="1"/>
</dbReference>
<sequence>MKIFSFCNQKGGVGKTTTAVNLAAALSVQGKKVLLIDMDPQGNATSGVGIDKRSLRKTVYHLLISDMDITEVVINDLETNISVIPANKDLIGASIELIQIENREFLLKNRISSIKDKYDYILIDCPPSLGFITLNALVASDALIIPLQCEYYALEGLSELIETFRIVKNRLSENLEIGGIVMTMADFRTNLTQQVIEEVRKHFKEKVFDTIISRNIKISEAPSFGKSVIQYDPNSKGAQNYTNLAKEFLNRFSPENISSKERNYIVSS</sequence>
<evidence type="ECO:0000259" key="1">
    <source>
        <dbReference type="Pfam" id="PF13614"/>
    </source>
</evidence>
<dbReference type="PANTHER" id="PTHR13696:SF52">
    <property type="entry name" value="PARA FAMILY PROTEIN CT_582"/>
    <property type="match status" value="1"/>
</dbReference>
<dbReference type="InterPro" id="IPR025669">
    <property type="entry name" value="AAA_dom"/>
</dbReference>
<reference evidence="2 3" key="1">
    <citation type="journal article" date="2016" name="Nat. Commun.">
        <title>Thousands of microbial genomes shed light on interconnected biogeochemical processes in an aquifer system.</title>
        <authorList>
            <person name="Anantharaman K."/>
            <person name="Brown C.T."/>
            <person name="Hug L.A."/>
            <person name="Sharon I."/>
            <person name="Castelle C.J."/>
            <person name="Probst A.J."/>
            <person name="Thomas B.C."/>
            <person name="Singh A."/>
            <person name="Wilkins M.J."/>
            <person name="Karaoz U."/>
            <person name="Brodie E.L."/>
            <person name="Williams K.H."/>
            <person name="Hubbard S.S."/>
            <person name="Banfield J.F."/>
        </authorList>
    </citation>
    <scope>NUCLEOTIDE SEQUENCE [LARGE SCALE GENOMIC DNA]</scope>
</reference>
<dbReference type="CDD" id="cd02042">
    <property type="entry name" value="ParAB_family"/>
    <property type="match status" value="1"/>
</dbReference>
<evidence type="ECO:0000313" key="3">
    <source>
        <dbReference type="Proteomes" id="UP000178187"/>
    </source>
</evidence>
<dbReference type="InterPro" id="IPR050678">
    <property type="entry name" value="DNA_Partitioning_ATPase"/>
</dbReference>
<feature type="domain" description="AAA" evidence="1">
    <location>
        <begin position="1"/>
        <end position="177"/>
    </location>
</feature>
<dbReference type="PIRSF" id="PIRSF009320">
    <property type="entry name" value="Nuc_binding_HP_1000"/>
    <property type="match status" value="1"/>
</dbReference>
<dbReference type="Gene3D" id="3.40.50.300">
    <property type="entry name" value="P-loop containing nucleotide triphosphate hydrolases"/>
    <property type="match status" value="1"/>
</dbReference>
<name>A0A1G1L247_9BACT</name>
<organism evidence="2 3">
    <name type="scientific">Candidatus Danuiimicrobium aquiferis</name>
    <dbReference type="NCBI Taxonomy" id="1801832"/>
    <lineage>
        <taxon>Bacteria</taxon>
        <taxon>Pseudomonadati</taxon>
        <taxon>Candidatus Omnitrophota</taxon>
        <taxon>Candidatus Danuiimicrobium</taxon>
    </lineage>
</organism>
<accession>A0A1G1L247</accession>
<protein>
    <recommendedName>
        <fullName evidence="1">AAA domain-containing protein</fullName>
    </recommendedName>
</protein>
<dbReference type="AlphaFoldDB" id="A0A1G1L247"/>
<dbReference type="EMBL" id="MHFR01000018">
    <property type="protein sequence ID" value="OGW98959.1"/>
    <property type="molecule type" value="Genomic_DNA"/>
</dbReference>
<comment type="caution">
    <text evidence="2">The sequence shown here is derived from an EMBL/GenBank/DDBJ whole genome shotgun (WGS) entry which is preliminary data.</text>
</comment>
<dbReference type="Proteomes" id="UP000178187">
    <property type="component" value="Unassembled WGS sequence"/>
</dbReference>
<proteinExistence type="predicted"/>
<gene>
    <name evidence="2" type="ORF">A3G33_06455</name>
</gene>